<evidence type="ECO:0000313" key="2">
    <source>
        <dbReference type="Proteomes" id="UP000029481"/>
    </source>
</evidence>
<dbReference type="SUPFAM" id="SSF110849">
    <property type="entry name" value="ParB/Sulfiredoxin"/>
    <property type="match status" value="1"/>
</dbReference>
<dbReference type="CDD" id="cd16400">
    <property type="entry name" value="ParB_Srx_like_nuclease"/>
    <property type="match status" value="1"/>
</dbReference>
<name>A0A089PVI6_9ENTR</name>
<dbReference type="Gene3D" id="3.90.1530.10">
    <property type="entry name" value="Conserved hypothetical protein from pyrococcus furiosus pfu- 392566-001, ParB domain"/>
    <property type="match status" value="1"/>
</dbReference>
<proteinExistence type="predicted"/>
<evidence type="ECO:0000313" key="1">
    <source>
        <dbReference type="EMBL" id="AIR04347.1"/>
    </source>
</evidence>
<dbReference type="EMBL" id="CP009451">
    <property type="protein sequence ID" value="AIR04347.1"/>
    <property type="molecule type" value="Genomic_DNA"/>
</dbReference>
<dbReference type="Proteomes" id="UP000029481">
    <property type="component" value="Chromosome"/>
</dbReference>
<sequence>MEINFCDPNLLRHIERFSASRVEWLCNKILTEGVWIKPLALDLNHHLVLDGQHRMEVALRLGLKRVPVVKLDYPEVPLRSLREKYQFDWQDVTEKALRNDIYPYKTVKHDFVSPMPACRFTLQELGYDG</sequence>
<dbReference type="OrthoDB" id="8565623at2"/>
<dbReference type="KEGG" id="cnt:JT31_06915"/>
<gene>
    <name evidence="1" type="ORF">JT31_06915</name>
</gene>
<protein>
    <submittedName>
        <fullName evidence="1">Uncharacterized protein</fullName>
    </submittedName>
</protein>
<keyword evidence="2" id="KW-1185">Reference proteome</keyword>
<reference evidence="1 2" key="1">
    <citation type="submission" date="2014-09" db="EMBL/GenBank/DDBJ databases">
        <title>Cedecea neteri SSMD04 Genome Sequencing.</title>
        <authorList>
            <person name="Tan J.-Y."/>
        </authorList>
    </citation>
    <scope>NUCLEOTIDE SEQUENCE [LARGE SCALE GENOMIC DNA]</scope>
    <source>
        <strain evidence="1 2">SSMD04</strain>
    </source>
</reference>
<accession>A0A089PVI6</accession>
<organism evidence="1 2">
    <name type="scientific">Cedecea neteri</name>
    <dbReference type="NCBI Taxonomy" id="158822"/>
    <lineage>
        <taxon>Bacteria</taxon>
        <taxon>Pseudomonadati</taxon>
        <taxon>Pseudomonadota</taxon>
        <taxon>Gammaproteobacteria</taxon>
        <taxon>Enterobacterales</taxon>
        <taxon>Enterobacteriaceae</taxon>
        <taxon>Cedecea</taxon>
    </lineage>
</organism>
<dbReference type="InterPro" id="IPR036086">
    <property type="entry name" value="ParB/Sulfiredoxin_sf"/>
</dbReference>
<dbReference type="RefSeq" id="WP_038474868.1">
    <property type="nucleotide sequence ID" value="NZ_CP009451.1"/>
</dbReference>
<dbReference type="AlphaFoldDB" id="A0A089PVI6"/>